<dbReference type="Gene3D" id="1.25.40.10">
    <property type="entry name" value="Tetratricopeptide repeat domain"/>
    <property type="match status" value="1"/>
</dbReference>
<name>A0A388T6R7_9ACTN</name>
<proteinExistence type="predicted"/>
<sequence length="455" mass="47867">MGEWAPDVWADVSAPESRGQISTVGTRPVAARGTRMTEQESGGLARLRRAAGHTQETFVNAFRQESARLGVAAAVSVRQLRRWESETPPPLPHPGRQAVLEAMFGMPLAEMGFDVPGHRVTVAAPISDAGEVKRRTFVADAGALAAAALLPAAPGPRIGTADLGRLREHLDGLYQTDHTAGSVPAGTQAERIEAEITRALSSASYTSGVGRELQTMLAELHGHRAWYGYDGGRIAEGRAACMEALAAAQLVDNPLLQVSVLETLVLLAVRAGRSWEAASAVENAYRLATRAGAGATVHLVIALRDANVATHAGDLSGARRALSRAVSYQGRADADADVPNWAGFVGPFEVDYATADMYVRADQPKRAVPFLRAAVRGIGGGLARNSASYRVKLAGVLLAAGEVDEACAEVGGVLDTWGGIASPRLLGKVHDFQRAAGVVDSPTARECVARIRETV</sequence>
<reference evidence="2 3" key="1">
    <citation type="submission" date="2018-07" db="EMBL/GenBank/DDBJ databases">
        <title>Whole Genome Shotgun Sequence of Streptomyces spongiicola strain 531S.</title>
        <authorList>
            <person name="Dohra H."/>
            <person name="Kodani S."/>
        </authorList>
    </citation>
    <scope>NUCLEOTIDE SEQUENCE [LARGE SCALE GENOMIC DNA]</scope>
    <source>
        <strain evidence="2 3">531S</strain>
    </source>
</reference>
<gene>
    <name evidence="2" type="ORF">SSP531S_51850</name>
</gene>
<organism evidence="2 3">
    <name type="scientific">Streptomyces spongiicola</name>
    <dbReference type="NCBI Taxonomy" id="1690221"/>
    <lineage>
        <taxon>Bacteria</taxon>
        <taxon>Bacillati</taxon>
        <taxon>Actinomycetota</taxon>
        <taxon>Actinomycetes</taxon>
        <taxon>Kitasatosporales</taxon>
        <taxon>Streptomycetaceae</taxon>
        <taxon>Streptomyces</taxon>
    </lineage>
</organism>
<evidence type="ECO:0008006" key="4">
    <source>
        <dbReference type="Google" id="ProtNLM"/>
    </source>
</evidence>
<comment type="caution">
    <text evidence="2">The sequence shown here is derived from an EMBL/GenBank/DDBJ whole genome shotgun (WGS) entry which is preliminary data.</text>
</comment>
<evidence type="ECO:0000313" key="3">
    <source>
        <dbReference type="Proteomes" id="UP000265354"/>
    </source>
</evidence>
<protein>
    <recommendedName>
        <fullName evidence="4">Transcriptional regulator</fullName>
    </recommendedName>
</protein>
<evidence type="ECO:0000313" key="2">
    <source>
        <dbReference type="EMBL" id="GBQ03710.1"/>
    </source>
</evidence>
<dbReference type="AlphaFoldDB" id="A0A388T6R7"/>
<evidence type="ECO:0000256" key="1">
    <source>
        <dbReference type="SAM" id="MobiDB-lite"/>
    </source>
</evidence>
<dbReference type="InterPro" id="IPR011990">
    <property type="entry name" value="TPR-like_helical_dom_sf"/>
</dbReference>
<accession>A0A388T6R7</accession>
<dbReference type="Proteomes" id="UP000265354">
    <property type="component" value="Unassembled WGS sequence"/>
</dbReference>
<feature type="region of interest" description="Disordered" evidence="1">
    <location>
        <begin position="1"/>
        <end position="40"/>
    </location>
</feature>
<dbReference type="EMBL" id="BGZL01000021">
    <property type="protein sequence ID" value="GBQ03710.1"/>
    <property type="molecule type" value="Genomic_DNA"/>
</dbReference>